<evidence type="ECO:0000313" key="2">
    <source>
        <dbReference type="EMBL" id="KYC37035.1"/>
    </source>
</evidence>
<sequence>MLKSFEVRNFRLFRDLKVERLGHVNLIVGKNNAGKSTFLEAIELYASNASPIILLDLVDSRQQNWFSEAQPYPKNFLDNPVRHLFFGHRLPQIGEEGITLGEISSKTQLHISVAPYQSRYNSEGVMRRIRISDVVFGEELSNIEVFLVVEEDKKTRTLFRLDKDVREIRRGSRVVYERQDSEFKYTWQVVSTDNMPTRKLAALWDLTSLTNLESEVISALTIIDDRVSGVAFVEDISKGRGSDNRIPLVKIEGIDEPLPLKSVGDGMTRLFHIIVALVNSRNGLLLIDEFENGLHWSIQPKVWDIVFYLSEKLNVQIFATTHSRDCVKSFDSAWNKYPSLGAFFRLEAKEHLVKVTEYTSEVLSDAIDVDVEVR</sequence>
<accession>A0A139WX71</accession>
<gene>
    <name evidence="2" type="ORF">WA1_46170</name>
</gene>
<name>A0A139WX71_9CYAN</name>
<dbReference type="Proteomes" id="UP000076925">
    <property type="component" value="Unassembled WGS sequence"/>
</dbReference>
<dbReference type="PIRSF" id="PIRSF029347">
    <property type="entry name" value="RecF"/>
    <property type="match status" value="1"/>
</dbReference>
<dbReference type="Pfam" id="PF13304">
    <property type="entry name" value="AAA_21"/>
    <property type="match status" value="1"/>
</dbReference>
<evidence type="ECO:0000259" key="1">
    <source>
        <dbReference type="SMART" id="SM00382"/>
    </source>
</evidence>
<dbReference type="InterPro" id="IPR014555">
    <property type="entry name" value="RecF-like"/>
</dbReference>
<dbReference type="InterPro" id="IPR003593">
    <property type="entry name" value="AAA+_ATPase"/>
</dbReference>
<dbReference type="PANTHER" id="PTHR43581:SF4">
    <property type="entry name" value="ATP_GTP PHOSPHATASE"/>
    <property type="match status" value="1"/>
</dbReference>
<dbReference type="Pfam" id="PF13175">
    <property type="entry name" value="AAA_15"/>
    <property type="match status" value="1"/>
</dbReference>
<reference evidence="2 3" key="1">
    <citation type="journal article" date="2013" name="Genome Biol. Evol.">
        <title>Genomes of Stigonematalean cyanobacteria (subsection V) and the evolution of oxygenic photosynthesis from prokaryotes to plastids.</title>
        <authorList>
            <person name="Dagan T."/>
            <person name="Roettger M."/>
            <person name="Stucken K."/>
            <person name="Landan G."/>
            <person name="Koch R."/>
            <person name="Major P."/>
            <person name="Gould S.B."/>
            <person name="Goremykin V.V."/>
            <person name="Rippka R."/>
            <person name="Tandeau de Marsac N."/>
            <person name="Gugger M."/>
            <person name="Lockhart P.J."/>
            <person name="Allen J.F."/>
            <person name="Brune I."/>
            <person name="Maus I."/>
            <person name="Puhler A."/>
            <person name="Martin W.F."/>
        </authorList>
    </citation>
    <scope>NUCLEOTIDE SEQUENCE [LARGE SCALE GENOMIC DNA]</scope>
    <source>
        <strain evidence="2 3">PCC 7110</strain>
    </source>
</reference>
<dbReference type="SUPFAM" id="SSF52540">
    <property type="entry name" value="P-loop containing nucleoside triphosphate hydrolases"/>
    <property type="match status" value="1"/>
</dbReference>
<dbReference type="InterPro" id="IPR051396">
    <property type="entry name" value="Bact_Antivir_Def_Nuclease"/>
</dbReference>
<dbReference type="EMBL" id="ANNX02000047">
    <property type="protein sequence ID" value="KYC37035.1"/>
    <property type="molecule type" value="Genomic_DNA"/>
</dbReference>
<dbReference type="InterPro" id="IPR041685">
    <property type="entry name" value="AAA_GajA/Old/RecF-like"/>
</dbReference>
<evidence type="ECO:0000313" key="3">
    <source>
        <dbReference type="Proteomes" id="UP000076925"/>
    </source>
</evidence>
<comment type="caution">
    <text evidence="2">The sequence shown here is derived from an EMBL/GenBank/DDBJ whole genome shotgun (WGS) entry which is preliminary data.</text>
</comment>
<dbReference type="SMART" id="SM00382">
    <property type="entry name" value="AAA"/>
    <property type="match status" value="1"/>
</dbReference>
<feature type="domain" description="AAA+ ATPase" evidence="1">
    <location>
        <begin position="21"/>
        <end position="356"/>
    </location>
</feature>
<dbReference type="InterPro" id="IPR027417">
    <property type="entry name" value="P-loop_NTPase"/>
</dbReference>
<dbReference type="STRING" id="128403.WA1_46170"/>
<proteinExistence type="predicted"/>
<keyword evidence="3" id="KW-1185">Reference proteome</keyword>
<dbReference type="GO" id="GO:0005524">
    <property type="term" value="F:ATP binding"/>
    <property type="evidence" value="ECO:0007669"/>
    <property type="project" value="InterPro"/>
</dbReference>
<dbReference type="Gene3D" id="3.40.50.300">
    <property type="entry name" value="P-loop containing nucleotide triphosphate hydrolases"/>
    <property type="match status" value="2"/>
</dbReference>
<dbReference type="OrthoDB" id="9801813at2"/>
<dbReference type="RefSeq" id="WP_017744302.1">
    <property type="nucleotide sequence ID" value="NZ_KQ976354.1"/>
</dbReference>
<dbReference type="PANTHER" id="PTHR43581">
    <property type="entry name" value="ATP/GTP PHOSPHATASE"/>
    <property type="match status" value="1"/>
</dbReference>
<dbReference type="AlphaFoldDB" id="A0A139WX71"/>
<organism evidence="2 3">
    <name type="scientific">Scytonema hofmannii PCC 7110</name>
    <dbReference type="NCBI Taxonomy" id="128403"/>
    <lineage>
        <taxon>Bacteria</taxon>
        <taxon>Bacillati</taxon>
        <taxon>Cyanobacteriota</taxon>
        <taxon>Cyanophyceae</taxon>
        <taxon>Nostocales</taxon>
        <taxon>Scytonemataceae</taxon>
        <taxon>Scytonema</taxon>
    </lineage>
</organism>
<protein>
    <submittedName>
        <fullName evidence="2">ATPase</fullName>
    </submittedName>
</protein>
<dbReference type="InterPro" id="IPR003959">
    <property type="entry name" value="ATPase_AAA_core"/>
</dbReference>
<dbReference type="GO" id="GO:0016887">
    <property type="term" value="F:ATP hydrolysis activity"/>
    <property type="evidence" value="ECO:0007669"/>
    <property type="project" value="InterPro"/>
</dbReference>